<dbReference type="HOGENOM" id="CLU_146088_0_0_1"/>
<dbReference type="KEGG" id="ani:ANIA_03218"/>
<feature type="chain" id="PRO_5002993405" description="AA1-like domain-containing protein" evidence="1">
    <location>
        <begin position="19"/>
        <end position="148"/>
    </location>
</feature>
<proteinExistence type="predicted"/>
<protein>
    <recommendedName>
        <fullName evidence="4">AA1-like domain-containing protein</fullName>
    </recommendedName>
</protein>
<dbReference type="Proteomes" id="UP000000560">
    <property type="component" value="Chromosome VI"/>
</dbReference>
<evidence type="ECO:0000256" key="1">
    <source>
        <dbReference type="SAM" id="SignalP"/>
    </source>
</evidence>
<evidence type="ECO:0000313" key="3">
    <source>
        <dbReference type="Proteomes" id="UP000000560"/>
    </source>
</evidence>
<dbReference type="GeneID" id="2874161"/>
<dbReference type="AlphaFoldDB" id="C8VI88"/>
<name>C8VI88_EMENI</name>
<evidence type="ECO:0008006" key="4">
    <source>
        <dbReference type="Google" id="ProtNLM"/>
    </source>
</evidence>
<evidence type="ECO:0000313" key="2">
    <source>
        <dbReference type="EMBL" id="CBF83162.1"/>
    </source>
</evidence>
<sequence>MKLTYFLLPALALSAAIQERTPSESDLTLHTHDARAATLCGSGYTLDKAVPLPKGVDPDKRKATLFAYSNNGKGCVFLDNNVGKKQYMSIKVCKVGGKNCDSDTGSFSQYAGPVYVSSFACAPVTAKMGSSSSNLYVNYKNDYVFPCN</sequence>
<dbReference type="InParanoid" id="C8VI88"/>
<keyword evidence="3" id="KW-1185">Reference proteome</keyword>
<dbReference type="OMA" id="IGKDKGC"/>
<dbReference type="VEuPathDB" id="FungiDB:AN3218"/>
<accession>C8VI88</accession>
<gene>
    <name evidence="2" type="ORF">ANIA_03218</name>
</gene>
<reference evidence="3" key="2">
    <citation type="journal article" date="2009" name="Fungal Genet. Biol.">
        <title>The 2008 update of the Aspergillus nidulans genome annotation: a community effort.</title>
        <authorList>
            <person name="Wortman J.R."/>
            <person name="Gilsenan J.M."/>
            <person name="Joardar V."/>
            <person name="Deegan J."/>
            <person name="Clutterbuck J."/>
            <person name="Andersen M.R."/>
            <person name="Archer D."/>
            <person name="Bencina M."/>
            <person name="Braus G."/>
            <person name="Coutinho P."/>
            <person name="von Dohren H."/>
            <person name="Doonan J."/>
            <person name="Driessen A.J."/>
            <person name="Durek P."/>
            <person name="Espeso E."/>
            <person name="Fekete E."/>
            <person name="Flipphi M."/>
            <person name="Estrada C.G."/>
            <person name="Geysens S."/>
            <person name="Goldman G."/>
            <person name="de Groot P.W."/>
            <person name="Hansen K."/>
            <person name="Harris S.D."/>
            <person name="Heinekamp T."/>
            <person name="Helmstaedt K."/>
            <person name="Henrissat B."/>
            <person name="Hofmann G."/>
            <person name="Homan T."/>
            <person name="Horio T."/>
            <person name="Horiuchi H."/>
            <person name="James S."/>
            <person name="Jones M."/>
            <person name="Karaffa L."/>
            <person name="Karanyi Z."/>
            <person name="Kato M."/>
            <person name="Keller N."/>
            <person name="Kelly D.E."/>
            <person name="Kiel J.A."/>
            <person name="Kim J.M."/>
            <person name="van der Klei I.J."/>
            <person name="Klis F.M."/>
            <person name="Kovalchuk A."/>
            <person name="Krasevec N."/>
            <person name="Kubicek C.P."/>
            <person name="Liu B."/>
            <person name="Maccabe A."/>
            <person name="Meyer V."/>
            <person name="Mirabito P."/>
            <person name="Miskei M."/>
            <person name="Mos M."/>
            <person name="Mullins J."/>
            <person name="Nelson D.R."/>
            <person name="Nielsen J."/>
            <person name="Oakley B.R."/>
            <person name="Osmani S.A."/>
            <person name="Pakula T."/>
            <person name="Paszewski A."/>
            <person name="Paulsen I."/>
            <person name="Pilsyk S."/>
            <person name="Pocsi I."/>
            <person name="Punt P.J."/>
            <person name="Ram A.F."/>
            <person name="Ren Q."/>
            <person name="Robellet X."/>
            <person name="Robson G."/>
            <person name="Seiboth B."/>
            <person name="van Solingen P."/>
            <person name="Specht T."/>
            <person name="Sun J."/>
            <person name="Taheri-Talesh N."/>
            <person name="Takeshita N."/>
            <person name="Ussery D."/>
            <person name="vanKuyk P.A."/>
            <person name="Visser H."/>
            <person name="van de Vondervoort P.J."/>
            <person name="de Vries R.P."/>
            <person name="Walton J."/>
            <person name="Xiang X."/>
            <person name="Xiong Y."/>
            <person name="Zeng A.P."/>
            <person name="Brandt B.W."/>
            <person name="Cornell M.J."/>
            <person name="van den Hondel C.A."/>
            <person name="Visser J."/>
            <person name="Oliver S.G."/>
            <person name="Turner G."/>
        </authorList>
    </citation>
    <scope>GENOME REANNOTATION</scope>
    <source>
        <strain evidence="3">FGSC A4 / ATCC 38163 / CBS 112.46 / NRRL 194 / M139</strain>
    </source>
</reference>
<feature type="signal peptide" evidence="1">
    <location>
        <begin position="1"/>
        <end position="18"/>
    </location>
</feature>
<organism evidence="2 3">
    <name type="scientific">Emericella nidulans (strain FGSC A4 / ATCC 38163 / CBS 112.46 / NRRL 194 / M139)</name>
    <name type="common">Aspergillus nidulans</name>
    <dbReference type="NCBI Taxonomy" id="227321"/>
    <lineage>
        <taxon>Eukaryota</taxon>
        <taxon>Fungi</taxon>
        <taxon>Dikarya</taxon>
        <taxon>Ascomycota</taxon>
        <taxon>Pezizomycotina</taxon>
        <taxon>Eurotiomycetes</taxon>
        <taxon>Eurotiomycetidae</taxon>
        <taxon>Eurotiales</taxon>
        <taxon>Aspergillaceae</taxon>
        <taxon>Aspergillus</taxon>
        <taxon>Aspergillus subgen. Nidulantes</taxon>
    </lineage>
</organism>
<reference evidence="3" key="1">
    <citation type="journal article" date="2005" name="Nature">
        <title>Sequencing of Aspergillus nidulans and comparative analysis with A. fumigatus and A. oryzae.</title>
        <authorList>
            <person name="Galagan J.E."/>
            <person name="Calvo S.E."/>
            <person name="Cuomo C."/>
            <person name="Ma L.J."/>
            <person name="Wortman J.R."/>
            <person name="Batzoglou S."/>
            <person name="Lee S.I."/>
            <person name="Basturkmen M."/>
            <person name="Spevak C.C."/>
            <person name="Clutterbuck J."/>
            <person name="Kapitonov V."/>
            <person name="Jurka J."/>
            <person name="Scazzocchio C."/>
            <person name="Farman M."/>
            <person name="Butler J."/>
            <person name="Purcell S."/>
            <person name="Harris S."/>
            <person name="Braus G.H."/>
            <person name="Draht O."/>
            <person name="Busch S."/>
            <person name="D'Enfert C."/>
            <person name="Bouchier C."/>
            <person name="Goldman G.H."/>
            <person name="Bell-Pedersen D."/>
            <person name="Griffiths-Jones S."/>
            <person name="Doonan J.H."/>
            <person name="Yu J."/>
            <person name="Vienken K."/>
            <person name="Pain A."/>
            <person name="Freitag M."/>
            <person name="Selker E.U."/>
            <person name="Archer D.B."/>
            <person name="Penalva M.A."/>
            <person name="Oakley B.R."/>
            <person name="Momany M."/>
            <person name="Tanaka T."/>
            <person name="Kumagai T."/>
            <person name="Asai K."/>
            <person name="Machida M."/>
            <person name="Nierman W.C."/>
            <person name="Denning D.W."/>
            <person name="Caddick M."/>
            <person name="Hynes M."/>
            <person name="Paoletti M."/>
            <person name="Fischer R."/>
            <person name="Miller B."/>
            <person name="Dyer P."/>
            <person name="Sachs M.S."/>
            <person name="Osmani S.A."/>
            <person name="Birren B.W."/>
        </authorList>
    </citation>
    <scope>NUCLEOTIDE SEQUENCE [LARGE SCALE GENOMIC DNA]</scope>
    <source>
        <strain evidence="3">FGSC A4 / ATCC 38163 / CBS 112.46 / NRRL 194 / M139</strain>
    </source>
</reference>
<dbReference type="OrthoDB" id="4472767at2759"/>
<dbReference type="EMBL" id="BN001306">
    <property type="protein sequence ID" value="CBF83162.1"/>
    <property type="molecule type" value="Genomic_DNA"/>
</dbReference>
<keyword evidence="1" id="KW-0732">Signal</keyword>
<dbReference type="RefSeq" id="XP_050468430.1">
    <property type="nucleotide sequence ID" value="XM_050612517.1"/>
</dbReference>